<organism evidence="6">
    <name type="scientific">Lutzomyia longipalpis</name>
    <name type="common">Sand fly</name>
    <dbReference type="NCBI Taxonomy" id="7200"/>
    <lineage>
        <taxon>Eukaryota</taxon>
        <taxon>Metazoa</taxon>
        <taxon>Ecdysozoa</taxon>
        <taxon>Arthropoda</taxon>
        <taxon>Hexapoda</taxon>
        <taxon>Insecta</taxon>
        <taxon>Pterygota</taxon>
        <taxon>Neoptera</taxon>
        <taxon>Endopterygota</taxon>
        <taxon>Diptera</taxon>
        <taxon>Nematocera</taxon>
        <taxon>Psychodoidea</taxon>
        <taxon>Psychodidae</taxon>
        <taxon>Lutzomyia</taxon>
        <taxon>Lutzomyia</taxon>
    </lineage>
</organism>
<comment type="catalytic activity">
    <reaction evidence="3">
        <text>L-lysyl-[alpha-tubulin] + acetyl-CoA = N(6)-acetyl-L-lysyl-[alpha-tubulin] + CoA + H(+)</text>
        <dbReference type="Rhea" id="RHEA:15277"/>
        <dbReference type="Rhea" id="RHEA-COMP:11278"/>
        <dbReference type="Rhea" id="RHEA-COMP:11279"/>
        <dbReference type="ChEBI" id="CHEBI:15378"/>
        <dbReference type="ChEBI" id="CHEBI:29969"/>
        <dbReference type="ChEBI" id="CHEBI:57287"/>
        <dbReference type="ChEBI" id="CHEBI:57288"/>
        <dbReference type="ChEBI" id="CHEBI:61930"/>
        <dbReference type="EC" id="2.3.1.108"/>
    </reaction>
</comment>
<dbReference type="PROSITE" id="PS51730">
    <property type="entry name" value="GNAT_ATAT"/>
    <property type="match status" value="1"/>
</dbReference>
<feature type="compositionally biased region" description="Polar residues" evidence="4">
    <location>
        <begin position="270"/>
        <end position="280"/>
    </location>
</feature>
<comment type="function">
    <text evidence="3">Specifically acetylates 'Lys-40' in alpha-tubulin on the lumenal side of microtubules. Promotes microtubule destabilization and accelerates microtubule dynamics; this activity may be independent of acetylation activity. Acetylates alpha-tubulin with a slow enzymatic rate, due to a catalytic site that is not optimized for acetyl transfer. Enters the microtubule through each end and diffuses quickly throughout the lumen of microtubules. Acetylates only long/old microtubules because of its slow acetylation rate since it does not have time to act on dynamically unstable microtubules before the enzyme is released.</text>
</comment>
<dbReference type="AlphaFoldDB" id="A0A7G3B1C0"/>
<evidence type="ECO:0000313" key="6">
    <source>
        <dbReference type="EMBL" id="MBC1177743.1"/>
    </source>
</evidence>
<dbReference type="EMBL" id="GITU01009040">
    <property type="protein sequence ID" value="MBC1177743.1"/>
    <property type="molecule type" value="Transcribed_RNA"/>
</dbReference>
<keyword evidence="2 3" id="KW-0012">Acyltransferase</keyword>
<dbReference type="EC" id="2.3.1.108" evidence="3"/>
<dbReference type="Pfam" id="PF05301">
    <property type="entry name" value="Acetyltransf_16"/>
    <property type="match status" value="2"/>
</dbReference>
<dbReference type="GO" id="GO:0070507">
    <property type="term" value="P:regulation of microtubule cytoskeleton organization"/>
    <property type="evidence" value="ECO:0007669"/>
    <property type="project" value="UniProtKB-UniRule"/>
</dbReference>
<dbReference type="InterPro" id="IPR007965">
    <property type="entry name" value="GNAT_ATAT"/>
</dbReference>
<dbReference type="Gene3D" id="3.40.630.30">
    <property type="match status" value="2"/>
</dbReference>
<feature type="region of interest" description="Disordered" evidence="4">
    <location>
        <begin position="360"/>
        <end position="400"/>
    </location>
</feature>
<reference evidence="6" key="1">
    <citation type="journal article" date="2020" name="BMC">
        <title>Leishmania infection induces a limited differential gene expression in the sand fly midgut.</title>
        <authorList>
            <person name="Coutinho-Abreu I.V."/>
            <person name="Serafim T.D."/>
            <person name="Meneses C."/>
            <person name="Kamhawi S."/>
            <person name="Oliveira F."/>
            <person name="Valenzuela J.G."/>
        </authorList>
    </citation>
    <scope>NUCLEOTIDE SEQUENCE</scope>
    <source>
        <strain evidence="6">Jacobina</strain>
        <tissue evidence="6">Midgut</tissue>
    </source>
</reference>
<proteinExistence type="inferred from homology"/>
<keyword evidence="1 3" id="KW-0808">Transferase</keyword>
<evidence type="ECO:0000256" key="3">
    <source>
        <dbReference type="HAMAP-Rule" id="MF_03130"/>
    </source>
</evidence>
<dbReference type="VEuPathDB" id="VectorBase:LLONM1_001278"/>
<protein>
    <recommendedName>
        <fullName evidence="3">Alpha-tubulin N-acetyltransferase</fullName>
        <shortName evidence="3">Alpha-TAT</shortName>
        <shortName evidence="3">TAT</shortName>
        <ecNumber evidence="3">2.3.1.108</ecNumber>
    </recommendedName>
    <alternativeName>
        <fullName evidence="3">Acetyltransferase mec-17 homolog</fullName>
    </alternativeName>
</protein>
<feature type="binding site" evidence="3">
    <location>
        <begin position="169"/>
        <end position="182"/>
    </location>
    <ligand>
        <name>acetyl-CoA</name>
        <dbReference type="ChEBI" id="CHEBI:57288"/>
    </ligand>
</feature>
<dbReference type="GO" id="GO:0048666">
    <property type="term" value="P:neuron development"/>
    <property type="evidence" value="ECO:0007669"/>
    <property type="project" value="UniProtKB-UniRule"/>
</dbReference>
<sequence length="519" mass="57664">MEFRFNVAQYFKTPIIKVTNTLLPSGYYEDRRAVLDATSKISEIINDMGEASARAQGLTRAVTTAQKLRNSDHSLYLMSEKGGKNDATSKISEIINDMGEASARAQGLTRAVTTAQKLRNSDHSLYLMSEKGGKNGVVTGLLKVGVKSLYVFDADGETHKVNAPCVLDFYIHESRQRAGLGKVLFQYMLDQENYRVQQLAIDRPSDKLVGFLKKHYGLTQTIPQMNNFVVYEDFFQYNTSRDSSSMESAEMHFTNSPNTMLFGPQFKSNTSELRGQQTNGKAPLPTMPTIGNLQNTPVGRYAAQRPRCSMAEIIHNSPGTVPNEPQRGYAIEQPHQEAAAEEEKLEELIAEVHELELQQSNGAEEGYQEEEAAEVPEEQQQEEEHVAEEAPAEEQQEELKSPLEEVIERPMFQRPTHFQHNKQHTGLKNLSFNVGLAVTPTAKMEFDQENPESFGVVKIGRPIGGVRGSPGTDVGDAASVISGGSGGSHGSDQGFLDLKFYHNKLCGAPFEKIYRDFML</sequence>
<dbReference type="HAMAP" id="MF_03130">
    <property type="entry name" value="mec17"/>
    <property type="match status" value="1"/>
</dbReference>
<comment type="similarity">
    <text evidence="3">Belongs to the acetyltransferase ATAT1 family.</text>
</comment>
<name>A0A7G3B1C0_LUTLO</name>
<feature type="binding site" evidence="3">
    <location>
        <begin position="205"/>
        <end position="214"/>
    </location>
    <ligand>
        <name>acetyl-CoA</name>
        <dbReference type="ChEBI" id="CHEBI:57288"/>
    </ligand>
</feature>
<keyword evidence="6" id="KW-0675">Receptor</keyword>
<feature type="region of interest" description="Disordered" evidence="4">
    <location>
        <begin position="270"/>
        <end position="296"/>
    </location>
</feature>
<accession>A0A7G3B1C0</accession>
<dbReference type="InterPro" id="IPR038746">
    <property type="entry name" value="Atat"/>
</dbReference>
<dbReference type="PANTHER" id="PTHR12327:SF0">
    <property type="entry name" value="ALPHA-TUBULIN N-ACETYLTRANSFERASE 1"/>
    <property type="match status" value="1"/>
</dbReference>
<feature type="compositionally biased region" description="Acidic residues" evidence="4">
    <location>
        <begin position="366"/>
        <end position="381"/>
    </location>
</feature>
<dbReference type="GO" id="GO:0019799">
    <property type="term" value="F:tubulin N-acetyltransferase activity"/>
    <property type="evidence" value="ECO:0007669"/>
    <property type="project" value="UniProtKB-UniRule"/>
</dbReference>
<feature type="domain" description="N-acetyltransferase" evidence="5">
    <location>
        <begin position="1"/>
        <end position="235"/>
    </location>
</feature>
<evidence type="ECO:0000259" key="5">
    <source>
        <dbReference type="PROSITE" id="PS51730"/>
    </source>
</evidence>
<evidence type="ECO:0000256" key="4">
    <source>
        <dbReference type="SAM" id="MobiDB-lite"/>
    </source>
</evidence>
<evidence type="ECO:0000256" key="1">
    <source>
        <dbReference type="ARBA" id="ARBA00022679"/>
    </source>
</evidence>
<evidence type="ECO:0000256" key="2">
    <source>
        <dbReference type="ARBA" id="ARBA00023315"/>
    </source>
</evidence>
<dbReference type="GO" id="GO:0005874">
    <property type="term" value="C:microtubule"/>
    <property type="evidence" value="ECO:0007669"/>
    <property type="project" value="InterPro"/>
</dbReference>
<dbReference type="PANTHER" id="PTHR12327">
    <property type="entry name" value="ALPHA-TUBULIN N-ACETYLTRANSFERASE 1"/>
    <property type="match status" value="1"/>
</dbReference>
<feature type="site" description="Crucial for catalytic activity" evidence="3">
    <location>
        <position position="106"/>
    </location>
</feature>